<dbReference type="Pfam" id="PF00622">
    <property type="entry name" value="SPRY"/>
    <property type="match status" value="1"/>
</dbReference>
<keyword evidence="6" id="KW-0067">ATP-binding</keyword>
<evidence type="ECO:0000259" key="9">
    <source>
        <dbReference type="PROSITE" id="PS50837"/>
    </source>
</evidence>
<dbReference type="PROSITE" id="PS50188">
    <property type="entry name" value="B302_SPRY"/>
    <property type="match status" value="1"/>
</dbReference>
<keyword evidence="4" id="KW-0677">Repeat</keyword>
<dbReference type="Pfam" id="PF13516">
    <property type="entry name" value="LRR_6"/>
    <property type="match status" value="5"/>
</dbReference>
<dbReference type="InterPro" id="IPR043136">
    <property type="entry name" value="B30.2/SPRY_sf"/>
</dbReference>
<dbReference type="SMART" id="SM00368">
    <property type="entry name" value="LRR_RI"/>
    <property type="match status" value="5"/>
</dbReference>
<name>A0A6J2V861_CHACN</name>
<dbReference type="Gene3D" id="3.80.10.10">
    <property type="entry name" value="Ribonuclease Inhibitor"/>
    <property type="match status" value="1"/>
</dbReference>
<dbReference type="InParanoid" id="A0A6J2V861"/>
<evidence type="ECO:0000256" key="3">
    <source>
        <dbReference type="ARBA" id="ARBA00022614"/>
    </source>
</evidence>
<dbReference type="InterPro" id="IPR003877">
    <property type="entry name" value="SPRY_dom"/>
</dbReference>
<gene>
    <name evidence="11" type="primary">LOC115810170</name>
</gene>
<dbReference type="PANTHER" id="PTHR24106">
    <property type="entry name" value="NACHT, LRR AND CARD DOMAINS-CONTAINING"/>
    <property type="match status" value="1"/>
</dbReference>
<dbReference type="InterPro" id="IPR003879">
    <property type="entry name" value="Butyrophylin_SPRY"/>
</dbReference>
<organism evidence="10 11">
    <name type="scientific">Chanos chanos</name>
    <name type="common">Milkfish</name>
    <name type="synonym">Mugil chanos</name>
    <dbReference type="NCBI Taxonomy" id="29144"/>
    <lineage>
        <taxon>Eukaryota</taxon>
        <taxon>Metazoa</taxon>
        <taxon>Chordata</taxon>
        <taxon>Craniata</taxon>
        <taxon>Vertebrata</taxon>
        <taxon>Euteleostomi</taxon>
        <taxon>Actinopterygii</taxon>
        <taxon>Neopterygii</taxon>
        <taxon>Teleostei</taxon>
        <taxon>Ostariophysi</taxon>
        <taxon>Gonorynchiformes</taxon>
        <taxon>Chanidae</taxon>
        <taxon>Chanos</taxon>
    </lineage>
</organism>
<dbReference type="Gene3D" id="2.60.120.920">
    <property type="match status" value="1"/>
</dbReference>
<evidence type="ECO:0000256" key="7">
    <source>
        <dbReference type="SAM" id="MobiDB-lite"/>
    </source>
</evidence>
<dbReference type="SUPFAM" id="SSF52540">
    <property type="entry name" value="P-loop containing nucleoside triphosphate hydrolases"/>
    <property type="match status" value="1"/>
</dbReference>
<dbReference type="SUPFAM" id="SSF49899">
    <property type="entry name" value="Concanavalin A-like lectins/glucanases"/>
    <property type="match status" value="1"/>
</dbReference>
<dbReference type="GO" id="GO:0005524">
    <property type="term" value="F:ATP binding"/>
    <property type="evidence" value="ECO:0007669"/>
    <property type="project" value="UniProtKB-KW"/>
</dbReference>
<comment type="subcellular location">
    <subcellularLocation>
        <location evidence="1">Cytoplasm</location>
    </subcellularLocation>
</comment>
<dbReference type="GO" id="GO:0005737">
    <property type="term" value="C:cytoplasm"/>
    <property type="evidence" value="ECO:0007669"/>
    <property type="project" value="UniProtKB-SubCell"/>
</dbReference>
<evidence type="ECO:0000259" key="8">
    <source>
        <dbReference type="PROSITE" id="PS50188"/>
    </source>
</evidence>
<dbReference type="InterPro" id="IPR007111">
    <property type="entry name" value="NACHT_NTPase"/>
</dbReference>
<keyword evidence="10" id="KW-1185">Reference proteome</keyword>
<dbReference type="InterPro" id="IPR032675">
    <property type="entry name" value="LRR_dom_sf"/>
</dbReference>
<dbReference type="Gene3D" id="3.40.50.300">
    <property type="entry name" value="P-loop containing nucleotide triphosphate hydrolases"/>
    <property type="match status" value="1"/>
</dbReference>
<keyword evidence="5" id="KW-0547">Nucleotide-binding</keyword>
<sequence>MDKKARPPLNMPGKENIRPVTNAVQDHIKKPTVTHGEEKAAEKRKKLFSGLNRINHKKKHRATFEQQLHKIRHEMQFNLKKRSEGLLEGTAATHQPALLNKVYTELHVFDQELDHVNDEHEIWQVETAHFFDSSEGTVIKYNDILNPYHRERTFKNVVTKGIAGIGKTITAQKFILDWSEGKANQDIDFVFVLPFRDLNLQRNEHQSLFELLRVFHPELRKIDDIRIFDRRILFILDGLDESQFPLDNHNIIVSDVKRRDTVDVLLTSLLKGRLLPSAHIWITTRPSAASQLPKEVFEQGYVTHIRGFNDQQKEEYFKNHFSDQNKALKIISCLKKTRSLFIMCHVPLFCWLASKVLKEMITDENDYNEMPKSLTEMYIHFLIIQTGFSYQKYQMKKSYDVLEKYKLTILKLGKLAFQNLMKQNFVFHERDLATYGMSSAEVFQCPGVCTCIFKMEDGLHEKTLYCFVHLTVQEFFAALFVYCEFAEGKEIKDFKSGKSKNSLADFLKCIVDKALGSKTGHLDLFTRFIFGISLDSNKTKLESLLPSTGSSSDCHKKVVQHIKILRRQDLSPERCMNLVHCLVELQDTSVLMEMEKCQKSFSEKPLTSFQCSVLAYHLAMLDVDHNKFDLKKYRVNEVGFKRLAPVLCYFKEARLNCSGITEKSSPDLVCILKSPKSQLTVLDLSQNSLQNSGMRKLVDGLCNSNCKVQKLDVSHNNLTDPGMEALKDLLLHTSSKLQILDISNNDLSSSGVKSLSVGLASSSCHLEMLQLSGCRVTEKGCFYLASALTSGSPHLRALDLSYNHPGDAGTKIIPVLLSDAVNLTLDLNTANEWLSLTPDGKTAGRNKNKQSYPDLPERFDRCSQVLSKESLSGRAYWEVIKNAYDAHIGVAYKHICRKGAGAEVHVGRNQESWNFYWSEKMSYVQHGGSKVSLSGPACSKLGVYLDWQAGTLSFYSISSQCIYDSITPFASQ</sequence>
<dbReference type="InterPro" id="IPR001870">
    <property type="entry name" value="B30.2/SPRY"/>
</dbReference>
<dbReference type="OrthoDB" id="120976at2759"/>
<dbReference type="InterPro" id="IPR041075">
    <property type="entry name" value="NOD1/2_WH"/>
</dbReference>
<dbReference type="Pfam" id="PF05729">
    <property type="entry name" value="NACHT"/>
    <property type="match status" value="1"/>
</dbReference>
<dbReference type="RefSeq" id="XP_030627958.1">
    <property type="nucleotide sequence ID" value="XM_030772098.1"/>
</dbReference>
<dbReference type="AlphaFoldDB" id="A0A6J2V861"/>
<dbReference type="SMART" id="SM01288">
    <property type="entry name" value="FISNA"/>
    <property type="match status" value="1"/>
</dbReference>
<feature type="domain" description="B30.2/SPRY" evidence="8">
    <location>
        <begin position="803"/>
        <end position="972"/>
    </location>
</feature>
<evidence type="ECO:0000256" key="1">
    <source>
        <dbReference type="ARBA" id="ARBA00004496"/>
    </source>
</evidence>
<dbReference type="InterPro" id="IPR001611">
    <property type="entry name" value="Leu-rich_rpt"/>
</dbReference>
<dbReference type="Pfam" id="PF17779">
    <property type="entry name" value="WHD_NOD2"/>
    <property type="match status" value="1"/>
</dbReference>
<dbReference type="FunFam" id="3.40.50.300:FF:000210">
    <property type="entry name" value="Si:dkey-16p6.1"/>
    <property type="match status" value="1"/>
</dbReference>
<evidence type="ECO:0000256" key="5">
    <source>
        <dbReference type="ARBA" id="ARBA00022741"/>
    </source>
</evidence>
<accession>A0A6J2V861</accession>
<dbReference type="Pfam" id="PF14484">
    <property type="entry name" value="FISNA"/>
    <property type="match status" value="1"/>
</dbReference>
<dbReference type="InterPro" id="IPR041267">
    <property type="entry name" value="NLRP_HD2"/>
</dbReference>
<evidence type="ECO:0000313" key="10">
    <source>
        <dbReference type="Proteomes" id="UP000504632"/>
    </source>
</evidence>
<keyword evidence="2" id="KW-0963">Cytoplasm</keyword>
<dbReference type="InterPro" id="IPR006574">
    <property type="entry name" value="PRY"/>
</dbReference>
<evidence type="ECO:0000256" key="6">
    <source>
        <dbReference type="ARBA" id="ARBA00022840"/>
    </source>
</evidence>
<dbReference type="Pfam" id="PF13765">
    <property type="entry name" value="PRY"/>
    <property type="match status" value="1"/>
</dbReference>
<reference evidence="11" key="1">
    <citation type="submission" date="2025-08" db="UniProtKB">
        <authorList>
            <consortium name="RefSeq"/>
        </authorList>
    </citation>
    <scope>IDENTIFICATION</scope>
</reference>
<dbReference type="Proteomes" id="UP000504632">
    <property type="component" value="Chromosome 4"/>
</dbReference>
<evidence type="ECO:0000256" key="4">
    <source>
        <dbReference type="ARBA" id="ARBA00022737"/>
    </source>
</evidence>
<evidence type="ECO:0000256" key="2">
    <source>
        <dbReference type="ARBA" id="ARBA00022490"/>
    </source>
</evidence>
<feature type="domain" description="NACHT" evidence="9">
    <location>
        <begin position="155"/>
        <end position="288"/>
    </location>
</feature>
<dbReference type="InterPro" id="IPR013320">
    <property type="entry name" value="ConA-like_dom_sf"/>
</dbReference>
<dbReference type="Pfam" id="PF17776">
    <property type="entry name" value="NLRC4_HD2"/>
    <property type="match status" value="1"/>
</dbReference>
<dbReference type="InterPro" id="IPR029495">
    <property type="entry name" value="NACHT-assoc"/>
</dbReference>
<dbReference type="SMART" id="SM00589">
    <property type="entry name" value="PRY"/>
    <property type="match status" value="1"/>
</dbReference>
<proteinExistence type="predicted"/>
<dbReference type="SUPFAM" id="SSF52047">
    <property type="entry name" value="RNI-like"/>
    <property type="match status" value="1"/>
</dbReference>
<dbReference type="InterPro" id="IPR027417">
    <property type="entry name" value="P-loop_NTPase"/>
</dbReference>
<dbReference type="PRINTS" id="PR01407">
    <property type="entry name" value="BUTYPHLNCDUF"/>
</dbReference>
<dbReference type="PROSITE" id="PS50837">
    <property type="entry name" value="NACHT"/>
    <property type="match status" value="1"/>
</dbReference>
<dbReference type="InterPro" id="IPR051261">
    <property type="entry name" value="NLR"/>
</dbReference>
<dbReference type="GeneID" id="115810170"/>
<protein>
    <submittedName>
        <fullName evidence="11">Protein NLRC3-like</fullName>
    </submittedName>
</protein>
<evidence type="ECO:0000313" key="11">
    <source>
        <dbReference type="RefSeq" id="XP_030627958.1"/>
    </source>
</evidence>
<keyword evidence="3" id="KW-0433">Leucine-rich repeat</keyword>
<feature type="region of interest" description="Disordered" evidence="7">
    <location>
        <begin position="1"/>
        <end position="22"/>
    </location>
</feature>